<evidence type="ECO:0000313" key="3">
    <source>
        <dbReference type="Proteomes" id="UP001642360"/>
    </source>
</evidence>
<comment type="caution">
    <text evidence="2">The sequence shown here is derived from an EMBL/GenBank/DDBJ whole genome shotgun (WGS) entry which is preliminary data.</text>
</comment>
<dbReference type="AlphaFoldDB" id="A0ABC8UIT0"/>
<name>A0ABC8UIT0_9AQUA</name>
<gene>
    <name evidence="2" type="ORF">ILEXP_LOCUS50963</name>
</gene>
<feature type="region of interest" description="Disordered" evidence="1">
    <location>
        <begin position="61"/>
        <end position="89"/>
    </location>
</feature>
<protein>
    <recommendedName>
        <fullName evidence="4">Secreted protein</fullName>
    </recommendedName>
</protein>
<evidence type="ECO:0000313" key="2">
    <source>
        <dbReference type="EMBL" id="CAK9180939.1"/>
    </source>
</evidence>
<evidence type="ECO:0008006" key="4">
    <source>
        <dbReference type="Google" id="ProtNLM"/>
    </source>
</evidence>
<accession>A0ABC8UIT0</accession>
<proteinExistence type="predicted"/>
<dbReference type="Proteomes" id="UP001642360">
    <property type="component" value="Unassembled WGS sequence"/>
</dbReference>
<organism evidence="2 3">
    <name type="scientific">Ilex paraguariensis</name>
    <name type="common">yerba mate</name>
    <dbReference type="NCBI Taxonomy" id="185542"/>
    <lineage>
        <taxon>Eukaryota</taxon>
        <taxon>Viridiplantae</taxon>
        <taxon>Streptophyta</taxon>
        <taxon>Embryophyta</taxon>
        <taxon>Tracheophyta</taxon>
        <taxon>Spermatophyta</taxon>
        <taxon>Magnoliopsida</taxon>
        <taxon>eudicotyledons</taxon>
        <taxon>Gunneridae</taxon>
        <taxon>Pentapetalae</taxon>
        <taxon>asterids</taxon>
        <taxon>campanulids</taxon>
        <taxon>Aquifoliales</taxon>
        <taxon>Aquifoliaceae</taxon>
        <taxon>Ilex</taxon>
    </lineage>
</organism>
<dbReference type="EMBL" id="CAUOFW020007869">
    <property type="protein sequence ID" value="CAK9180939.1"/>
    <property type="molecule type" value="Genomic_DNA"/>
</dbReference>
<reference evidence="2 3" key="1">
    <citation type="submission" date="2024-02" db="EMBL/GenBank/DDBJ databases">
        <authorList>
            <person name="Vignale AGUSTIN F."/>
            <person name="Sosa J E."/>
            <person name="Modenutti C."/>
        </authorList>
    </citation>
    <scope>NUCLEOTIDE SEQUENCE [LARGE SCALE GENOMIC DNA]</scope>
</reference>
<sequence>MYLVAGGSVGFRLRGSVVNHFFFLFNLLLGSKVTSERTWPKTLSKSSSSACLKWRRESSVLKSLPRRSPRREARRGELISPGGPQAKRT</sequence>
<keyword evidence="3" id="KW-1185">Reference proteome</keyword>
<evidence type="ECO:0000256" key="1">
    <source>
        <dbReference type="SAM" id="MobiDB-lite"/>
    </source>
</evidence>